<dbReference type="EMBL" id="JANTHZ010000002">
    <property type="protein sequence ID" value="MCS0495278.1"/>
    <property type="molecule type" value="Genomic_DNA"/>
</dbReference>
<dbReference type="GO" id="GO:0050361">
    <property type="term" value="F:tryptophan 2-monooxygenase activity"/>
    <property type="evidence" value="ECO:0007669"/>
    <property type="project" value="UniProtKB-EC"/>
</dbReference>
<comment type="caution">
    <text evidence="9">The sequence shown here is derived from an EMBL/GenBank/DDBJ whole genome shotgun (WGS) entry which is preliminary data.</text>
</comment>
<dbReference type="GO" id="GO:0009851">
    <property type="term" value="P:auxin biosynthetic process"/>
    <property type="evidence" value="ECO:0007669"/>
    <property type="project" value="UniProtKB-KW"/>
</dbReference>
<comment type="similarity">
    <text evidence="2">Belongs to the tryptophan 2-monooxygenase family.</text>
</comment>
<reference evidence="9" key="1">
    <citation type="submission" date="2022-08" db="EMBL/GenBank/DDBJ databases">
        <authorList>
            <person name="Li F."/>
        </authorList>
    </citation>
    <scope>NUCLEOTIDE SEQUENCE</scope>
    <source>
        <strain evidence="9">MQZ15Z-1</strain>
    </source>
</reference>
<organism evidence="9 10">
    <name type="scientific">Ancylobacter mangrovi</name>
    <dbReference type="NCBI Taxonomy" id="2972472"/>
    <lineage>
        <taxon>Bacteria</taxon>
        <taxon>Pseudomonadati</taxon>
        <taxon>Pseudomonadota</taxon>
        <taxon>Alphaproteobacteria</taxon>
        <taxon>Hyphomicrobiales</taxon>
        <taxon>Xanthobacteraceae</taxon>
        <taxon>Ancylobacter</taxon>
    </lineage>
</organism>
<evidence type="ECO:0000256" key="5">
    <source>
        <dbReference type="ARBA" id="ARBA00023070"/>
    </source>
</evidence>
<feature type="domain" description="Amine oxidase" evidence="8">
    <location>
        <begin position="218"/>
        <end position="449"/>
    </location>
</feature>
<dbReference type="InterPro" id="IPR050281">
    <property type="entry name" value="Flavin_monoamine_oxidase"/>
</dbReference>
<evidence type="ECO:0000259" key="8">
    <source>
        <dbReference type="Pfam" id="PF01593"/>
    </source>
</evidence>
<dbReference type="Gene3D" id="3.50.50.60">
    <property type="entry name" value="FAD/NAD(P)-binding domain"/>
    <property type="match status" value="1"/>
</dbReference>
<evidence type="ECO:0000256" key="1">
    <source>
        <dbReference type="ARBA" id="ARBA00004814"/>
    </source>
</evidence>
<evidence type="ECO:0000313" key="9">
    <source>
        <dbReference type="EMBL" id="MCS0495278.1"/>
    </source>
</evidence>
<dbReference type="PROSITE" id="PS51318">
    <property type="entry name" value="TAT"/>
    <property type="match status" value="1"/>
</dbReference>
<dbReference type="InterPro" id="IPR006311">
    <property type="entry name" value="TAT_signal"/>
</dbReference>
<name>A0A9X2T6S6_9HYPH</name>
<proteinExistence type="inferred from homology"/>
<evidence type="ECO:0000313" key="10">
    <source>
        <dbReference type="Proteomes" id="UP001151088"/>
    </source>
</evidence>
<dbReference type="InterPro" id="IPR036188">
    <property type="entry name" value="FAD/NAD-bd_sf"/>
</dbReference>
<comment type="catalytic activity">
    <reaction evidence="6">
        <text>L-tryptophan + O2 = indole-3-acetamide + CO2 + H2O</text>
        <dbReference type="Rhea" id="RHEA:16165"/>
        <dbReference type="ChEBI" id="CHEBI:15377"/>
        <dbReference type="ChEBI" id="CHEBI:15379"/>
        <dbReference type="ChEBI" id="CHEBI:16031"/>
        <dbReference type="ChEBI" id="CHEBI:16526"/>
        <dbReference type="ChEBI" id="CHEBI:57912"/>
        <dbReference type="EC" id="1.13.12.3"/>
    </reaction>
</comment>
<dbReference type="InterPro" id="IPR002937">
    <property type="entry name" value="Amino_oxidase"/>
</dbReference>
<accession>A0A9X2T6S6</accession>
<evidence type="ECO:0000256" key="7">
    <source>
        <dbReference type="SAM" id="SignalP"/>
    </source>
</evidence>
<dbReference type="Proteomes" id="UP001151088">
    <property type="component" value="Unassembled WGS sequence"/>
</dbReference>
<dbReference type="PANTHER" id="PTHR10742:SF410">
    <property type="entry name" value="LYSINE-SPECIFIC HISTONE DEMETHYLASE 2"/>
    <property type="match status" value="1"/>
</dbReference>
<feature type="chain" id="PRO_5040984009" description="Tryptophan 2-monooxygenase" evidence="7">
    <location>
        <begin position="37"/>
        <end position="459"/>
    </location>
</feature>
<keyword evidence="5" id="KW-0073">Auxin biosynthesis</keyword>
<dbReference type="RefSeq" id="WP_258732322.1">
    <property type="nucleotide sequence ID" value="NZ_JANTHZ010000002.1"/>
</dbReference>
<dbReference type="EC" id="1.13.12.3" evidence="3"/>
<dbReference type="Pfam" id="PF13450">
    <property type="entry name" value="NAD_binding_8"/>
    <property type="match status" value="1"/>
</dbReference>
<gene>
    <name evidence="9" type="ORF">NVS89_09220</name>
</gene>
<feature type="signal peptide" evidence="7">
    <location>
        <begin position="1"/>
        <end position="36"/>
    </location>
</feature>
<evidence type="ECO:0000256" key="2">
    <source>
        <dbReference type="ARBA" id="ARBA00005833"/>
    </source>
</evidence>
<dbReference type="Pfam" id="PF01593">
    <property type="entry name" value="Amino_oxidase"/>
    <property type="match status" value="1"/>
</dbReference>
<dbReference type="AlphaFoldDB" id="A0A9X2T6S6"/>
<evidence type="ECO:0000256" key="4">
    <source>
        <dbReference type="ARBA" id="ARBA00017871"/>
    </source>
</evidence>
<evidence type="ECO:0000256" key="3">
    <source>
        <dbReference type="ARBA" id="ARBA00012535"/>
    </source>
</evidence>
<comment type="pathway">
    <text evidence="1">Plant hormone metabolism; auxin biosynthesis.</text>
</comment>
<dbReference type="PANTHER" id="PTHR10742">
    <property type="entry name" value="FLAVIN MONOAMINE OXIDASE"/>
    <property type="match status" value="1"/>
</dbReference>
<keyword evidence="10" id="KW-1185">Reference proteome</keyword>
<dbReference type="SUPFAM" id="SSF51905">
    <property type="entry name" value="FAD/NAD(P)-binding domain"/>
    <property type="match status" value="1"/>
</dbReference>
<sequence>MSERAIRAARALPGPLSRRRFLAGASAALLAGPALAQSGATDVDVAIVGGGAAGIAAARRIAGSGHSYVLLEAGPRLGGRARTVEALGMEVDLGCGLLPRDFHPLLAAADAAGVAVTDLSNGPRLYVEGREAKESDYDHFLAALGQARRDIRAAADAGKDVAVATVMPKPEPGSRSGPWEATAADMLGPLGCGRGLNTLSTLDLALRTPPAGNATSPVGVGAMLQTLGAWLNLQTDAPVTQITHGGRVHALRVEGQRGLIRARAIILAVPAPVIAAGAIKFNPALPRRLAQAFDDCPAGALEQVAFLLPGNPLRLEADERILPRAGKVPALLRGRVNGTDLHILTFGDGPAREIAAKGKEAGLRLARAFLGEAFALAPETVTEVACSAWTADPLIRGAMAAARPGKGAQRRLFEDPVQTRIFLAGEYTSTDSWGSLAGAWESGEVAAAKALALLGDGPS</sequence>
<keyword evidence="7" id="KW-0732">Signal</keyword>
<protein>
    <recommendedName>
        <fullName evidence="4">Tryptophan 2-monooxygenase</fullName>
        <ecNumber evidence="3">1.13.12.3</ecNumber>
    </recommendedName>
</protein>
<evidence type="ECO:0000256" key="6">
    <source>
        <dbReference type="ARBA" id="ARBA00047321"/>
    </source>
</evidence>